<evidence type="ECO:0000313" key="2">
    <source>
        <dbReference type="EMBL" id="MBB5697184.1"/>
    </source>
</evidence>
<protein>
    <submittedName>
        <fullName evidence="2">Uncharacterized protein</fullName>
    </submittedName>
</protein>
<keyword evidence="3" id="KW-1185">Reference proteome</keyword>
<dbReference type="AlphaFoldDB" id="A0A7W9EGQ6"/>
<comment type="caution">
    <text evidence="2">The sequence shown here is derived from an EMBL/GenBank/DDBJ whole genome shotgun (WGS) entry which is preliminary data.</text>
</comment>
<evidence type="ECO:0000313" key="3">
    <source>
        <dbReference type="Proteomes" id="UP000557739"/>
    </source>
</evidence>
<reference evidence="2 3" key="1">
    <citation type="submission" date="2020-08" db="EMBL/GenBank/DDBJ databases">
        <title>Genomic Encyclopedia of Type Strains, Phase IV (KMG-IV): sequencing the most valuable type-strain genomes for metagenomic binning, comparative biology and taxonomic classification.</title>
        <authorList>
            <person name="Goeker M."/>
        </authorList>
    </citation>
    <scope>NUCLEOTIDE SEQUENCE [LARGE SCALE GENOMIC DNA]</scope>
    <source>
        <strain evidence="2 3">DSM 27244</strain>
    </source>
</reference>
<gene>
    <name evidence="2" type="ORF">FHR19_000509</name>
</gene>
<dbReference type="Proteomes" id="UP000557739">
    <property type="component" value="Unassembled WGS sequence"/>
</dbReference>
<proteinExistence type="predicted"/>
<feature type="region of interest" description="Disordered" evidence="1">
    <location>
        <begin position="27"/>
        <end position="54"/>
    </location>
</feature>
<accession>A0A7W9EGQ6</accession>
<feature type="compositionally biased region" description="Basic and acidic residues" evidence="1">
    <location>
        <begin position="38"/>
        <end position="54"/>
    </location>
</feature>
<name>A0A7W9EGQ6_9SPHN</name>
<sequence>MASTTPPDVIAFVEALARMHVKRDLAAARSPRTQNADGHLRSVLERSAEPAVHR</sequence>
<evidence type="ECO:0000256" key="1">
    <source>
        <dbReference type="SAM" id="MobiDB-lite"/>
    </source>
</evidence>
<organism evidence="2 3">
    <name type="scientific">Sphingomonas yantingensis</name>
    <dbReference type="NCBI Taxonomy" id="1241761"/>
    <lineage>
        <taxon>Bacteria</taxon>
        <taxon>Pseudomonadati</taxon>
        <taxon>Pseudomonadota</taxon>
        <taxon>Alphaproteobacteria</taxon>
        <taxon>Sphingomonadales</taxon>
        <taxon>Sphingomonadaceae</taxon>
        <taxon>Sphingomonas</taxon>
    </lineage>
</organism>
<dbReference type="EMBL" id="JACIJJ010000001">
    <property type="protein sequence ID" value="MBB5697184.1"/>
    <property type="molecule type" value="Genomic_DNA"/>
</dbReference>